<dbReference type="InterPro" id="IPR001653">
    <property type="entry name" value="DAP_epimerase_DapF"/>
</dbReference>
<dbReference type="Gene3D" id="3.10.310.10">
    <property type="entry name" value="Diaminopimelate Epimerase, Chain A, domain 1"/>
    <property type="match status" value="1"/>
</dbReference>
<dbReference type="AlphaFoldDB" id="A0A4R6TX56"/>
<dbReference type="GO" id="GO:0005829">
    <property type="term" value="C:cytosol"/>
    <property type="evidence" value="ECO:0007669"/>
    <property type="project" value="TreeGrafter"/>
</dbReference>
<reference evidence="3 4" key="1">
    <citation type="submission" date="2019-03" db="EMBL/GenBank/DDBJ databases">
        <title>Genomic Encyclopedia of Type Strains, Phase IV (KMG-IV): sequencing the most valuable type-strain genomes for metagenomic binning, comparative biology and taxonomic classification.</title>
        <authorList>
            <person name="Goeker M."/>
        </authorList>
    </citation>
    <scope>NUCLEOTIDE SEQUENCE [LARGE SCALE GENOMIC DNA]</scope>
    <source>
        <strain evidence="3 4">DSM 28679</strain>
    </source>
</reference>
<keyword evidence="4" id="KW-1185">Reference proteome</keyword>
<proteinExistence type="inferred from homology"/>
<sequence>MLLRFGKLYCLGDDLMLVDNLAQQAQLEPSLIQQWSRRTQGVGFRRLVVVDIPRDPAADFDCRSFDRNGSEVDSCFADLCCAARFLHDKRLTNQPGLRLQTAGGCVDIHMRDDGWVSASYGNIGLLGTDVLPEELERYLQQLAQRHALILDWQAHGRQLLVWADQAPPQRLHRLLQPVARKLRGWQLLWLYTHEEHIRVQGWQADAEPAGHDPVWLIASMVQQNWPQQAVQVEWQQDCLLLEFSPQQDSVQLCARAWPAYEGQIRL</sequence>
<gene>
    <name evidence="3" type="ORF">DFQ45_11098</name>
</gene>
<dbReference type="GO" id="GO:0008837">
    <property type="term" value="F:diaminopimelate epimerase activity"/>
    <property type="evidence" value="ECO:0007669"/>
    <property type="project" value="InterPro"/>
</dbReference>
<name>A0A4R6TX56_9GAMM</name>
<dbReference type="PANTHER" id="PTHR31689:SF0">
    <property type="entry name" value="DIAMINOPIMELATE EPIMERASE"/>
    <property type="match status" value="1"/>
</dbReference>
<dbReference type="OrthoDB" id="9805408at2"/>
<dbReference type="GO" id="GO:0009089">
    <property type="term" value="P:lysine biosynthetic process via diaminopimelate"/>
    <property type="evidence" value="ECO:0007669"/>
    <property type="project" value="InterPro"/>
</dbReference>
<dbReference type="EMBL" id="SNYK01000010">
    <property type="protein sequence ID" value="TDQ36883.1"/>
    <property type="molecule type" value="Genomic_DNA"/>
</dbReference>
<dbReference type="Proteomes" id="UP000294575">
    <property type="component" value="Unassembled WGS sequence"/>
</dbReference>
<accession>A0A4R6TX56</accession>
<comment type="similarity">
    <text evidence="1">Belongs to the diaminopimelate epimerase family.</text>
</comment>
<dbReference type="RefSeq" id="WP_101497566.1">
    <property type="nucleotide sequence ID" value="NZ_LNJZ01000009.1"/>
</dbReference>
<organism evidence="3 4">
    <name type="scientific">Thiopseudomonas denitrificans</name>
    <dbReference type="NCBI Taxonomy" id="1501432"/>
    <lineage>
        <taxon>Bacteria</taxon>
        <taxon>Pseudomonadati</taxon>
        <taxon>Pseudomonadota</taxon>
        <taxon>Gammaproteobacteria</taxon>
        <taxon>Pseudomonadales</taxon>
        <taxon>Pseudomonadaceae</taxon>
        <taxon>Thiopseudomonas</taxon>
    </lineage>
</organism>
<evidence type="ECO:0000256" key="1">
    <source>
        <dbReference type="ARBA" id="ARBA00010219"/>
    </source>
</evidence>
<dbReference type="SUPFAM" id="SSF54506">
    <property type="entry name" value="Diaminopimelate epimerase-like"/>
    <property type="match status" value="1"/>
</dbReference>
<evidence type="ECO:0000256" key="2">
    <source>
        <dbReference type="ARBA" id="ARBA00023235"/>
    </source>
</evidence>
<dbReference type="PANTHER" id="PTHR31689">
    <property type="entry name" value="DIAMINOPIMELATE EPIMERASE, CHLOROPLASTIC"/>
    <property type="match status" value="1"/>
</dbReference>
<evidence type="ECO:0000313" key="4">
    <source>
        <dbReference type="Proteomes" id="UP000294575"/>
    </source>
</evidence>
<comment type="caution">
    <text evidence="3">The sequence shown here is derived from an EMBL/GenBank/DDBJ whole genome shotgun (WGS) entry which is preliminary data.</text>
</comment>
<protein>
    <submittedName>
        <fullName evidence="3">Diaminopimelate epimerase</fullName>
    </submittedName>
</protein>
<evidence type="ECO:0000313" key="3">
    <source>
        <dbReference type="EMBL" id="TDQ36883.1"/>
    </source>
</evidence>
<keyword evidence="2" id="KW-0413">Isomerase</keyword>